<dbReference type="Pfam" id="PF00912">
    <property type="entry name" value="Transgly"/>
    <property type="match status" value="1"/>
</dbReference>
<dbReference type="InterPro" id="IPR036950">
    <property type="entry name" value="PBP_transglycosylase"/>
</dbReference>
<dbReference type="PANTHER" id="PTHR30400:SF0">
    <property type="entry name" value="BIOSYNTHETIC PEPTIDOGLYCAN TRANSGLYCOSYLASE"/>
    <property type="match status" value="1"/>
</dbReference>
<dbReference type="OrthoDB" id="9766909at2"/>
<keyword evidence="8 11" id="KW-1133">Transmembrane helix</keyword>
<evidence type="ECO:0000313" key="15">
    <source>
        <dbReference type="Proteomes" id="UP000199423"/>
    </source>
</evidence>
<dbReference type="GO" id="GO:0008360">
    <property type="term" value="P:regulation of cell shape"/>
    <property type="evidence" value="ECO:0007669"/>
    <property type="project" value="UniProtKB-KW"/>
</dbReference>
<dbReference type="UniPathway" id="UPA00219"/>
<dbReference type="InterPro" id="IPR001264">
    <property type="entry name" value="Glyco_trans_51"/>
</dbReference>
<feature type="transmembrane region" description="Helical" evidence="11">
    <location>
        <begin position="258"/>
        <end position="280"/>
    </location>
</feature>
<comment type="pathway">
    <text evidence="11">Cell wall biogenesis; peptidoglycan biosynthesis.</text>
</comment>
<dbReference type="STRING" id="51670.SAMN04488557_2767"/>
<dbReference type="EMBL" id="FPCH01000003">
    <property type="protein sequence ID" value="SFV36785.1"/>
    <property type="molecule type" value="Genomic_DNA"/>
</dbReference>
<keyword evidence="6 11" id="KW-0133">Cell shape</keyword>
<keyword evidence="2 11" id="KW-0997">Cell inner membrane</keyword>
<dbReference type="GO" id="GO:0071555">
    <property type="term" value="P:cell wall organization"/>
    <property type="evidence" value="ECO:0007669"/>
    <property type="project" value="UniProtKB-KW"/>
</dbReference>
<dbReference type="HAMAP" id="MF_00766">
    <property type="entry name" value="PGT_MtgA"/>
    <property type="match status" value="1"/>
</dbReference>
<dbReference type="EC" id="2.4.99.28" evidence="11"/>
<evidence type="ECO:0000256" key="1">
    <source>
        <dbReference type="ARBA" id="ARBA00022475"/>
    </source>
</evidence>
<gene>
    <name evidence="11" type="primary">mtgA</name>
    <name evidence="14" type="ORF">SAMN04488557_2767</name>
</gene>
<feature type="domain" description="Glycosyl transferase family 51" evidence="13">
    <location>
        <begin position="296"/>
        <end position="444"/>
    </location>
</feature>
<dbReference type="GO" id="GO:0008955">
    <property type="term" value="F:peptidoglycan glycosyltransferase activity"/>
    <property type="evidence" value="ECO:0007669"/>
    <property type="project" value="UniProtKB-UniRule"/>
</dbReference>
<organism evidence="14 15">
    <name type="scientific">Hyphomicrobium facile</name>
    <dbReference type="NCBI Taxonomy" id="51670"/>
    <lineage>
        <taxon>Bacteria</taxon>
        <taxon>Pseudomonadati</taxon>
        <taxon>Pseudomonadota</taxon>
        <taxon>Alphaproteobacteria</taxon>
        <taxon>Hyphomicrobiales</taxon>
        <taxon>Hyphomicrobiaceae</taxon>
        <taxon>Hyphomicrobium</taxon>
    </lineage>
</organism>
<evidence type="ECO:0000256" key="12">
    <source>
        <dbReference type="SAM" id="MobiDB-lite"/>
    </source>
</evidence>
<dbReference type="InterPro" id="IPR023346">
    <property type="entry name" value="Lysozyme-like_dom_sf"/>
</dbReference>
<keyword evidence="7 11" id="KW-0573">Peptidoglycan synthesis</keyword>
<feature type="region of interest" description="Disordered" evidence="12">
    <location>
        <begin position="1"/>
        <end position="28"/>
    </location>
</feature>
<evidence type="ECO:0000313" key="14">
    <source>
        <dbReference type="EMBL" id="SFV36785.1"/>
    </source>
</evidence>
<evidence type="ECO:0000259" key="13">
    <source>
        <dbReference type="Pfam" id="PF00912"/>
    </source>
</evidence>
<evidence type="ECO:0000256" key="11">
    <source>
        <dbReference type="HAMAP-Rule" id="MF_00766"/>
    </source>
</evidence>
<dbReference type="GO" id="GO:0005886">
    <property type="term" value="C:plasma membrane"/>
    <property type="evidence" value="ECO:0007669"/>
    <property type="project" value="UniProtKB-SubCell"/>
</dbReference>
<comment type="catalytic activity">
    <reaction evidence="11">
        <text>[GlcNAc-(1-&gt;4)-Mur2Ac(oyl-L-Ala-gamma-D-Glu-L-Lys-D-Ala-D-Ala)](n)-di-trans,octa-cis-undecaprenyl diphosphate + beta-D-GlcNAc-(1-&gt;4)-Mur2Ac(oyl-L-Ala-gamma-D-Glu-L-Lys-D-Ala-D-Ala)-di-trans,octa-cis-undecaprenyl diphosphate = [GlcNAc-(1-&gt;4)-Mur2Ac(oyl-L-Ala-gamma-D-Glu-L-Lys-D-Ala-D-Ala)](n+1)-di-trans,octa-cis-undecaprenyl diphosphate + di-trans,octa-cis-undecaprenyl diphosphate + H(+)</text>
        <dbReference type="Rhea" id="RHEA:23708"/>
        <dbReference type="Rhea" id="RHEA-COMP:9602"/>
        <dbReference type="Rhea" id="RHEA-COMP:9603"/>
        <dbReference type="ChEBI" id="CHEBI:15378"/>
        <dbReference type="ChEBI" id="CHEBI:58405"/>
        <dbReference type="ChEBI" id="CHEBI:60033"/>
        <dbReference type="ChEBI" id="CHEBI:78435"/>
        <dbReference type="EC" id="2.4.99.28"/>
    </reaction>
</comment>
<accession>A0A1I7NQ90</accession>
<name>A0A1I7NQ90_9HYPH</name>
<dbReference type="GO" id="GO:0009274">
    <property type="term" value="C:peptidoglycan-based cell wall"/>
    <property type="evidence" value="ECO:0007669"/>
    <property type="project" value="InterPro"/>
</dbReference>
<evidence type="ECO:0000256" key="3">
    <source>
        <dbReference type="ARBA" id="ARBA00022676"/>
    </source>
</evidence>
<keyword evidence="4 11" id="KW-0808">Transferase</keyword>
<dbReference type="InterPro" id="IPR011812">
    <property type="entry name" value="Pep_trsgly"/>
</dbReference>
<dbReference type="Gene3D" id="1.10.3810.10">
    <property type="entry name" value="Biosynthetic peptidoglycan transglycosylase-like"/>
    <property type="match status" value="1"/>
</dbReference>
<keyword evidence="1 11" id="KW-1003">Cell membrane</keyword>
<evidence type="ECO:0000256" key="10">
    <source>
        <dbReference type="ARBA" id="ARBA00023316"/>
    </source>
</evidence>
<keyword evidence="5 11" id="KW-0812">Transmembrane</keyword>
<comment type="similarity">
    <text evidence="11">Belongs to the glycosyltransferase 51 family.</text>
</comment>
<evidence type="ECO:0000256" key="8">
    <source>
        <dbReference type="ARBA" id="ARBA00022989"/>
    </source>
</evidence>
<protein>
    <recommendedName>
        <fullName evidence="11">Biosynthetic peptidoglycan transglycosylase</fullName>
        <ecNumber evidence="11">2.4.99.28</ecNumber>
    </recommendedName>
    <alternativeName>
        <fullName evidence="11">Glycan polymerase</fullName>
    </alternativeName>
    <alternativeName>
        <fullName evidence="11">Peptidoglycan glycosyltransferase MtgA</fullName>
        <shortName evidence="11">PGT</shortName>
    </alternativeName>
</protein>
<keyword evidence="15" id="KW-1185">Reference proteome</keyword>
<evidence type="ECO:0000256" key="5">
    <source>
        <dbReference type="ARBA" id="ARBA00022692"/>
    </source>
</evidence>
<sequence length="479" mass="51726">MDRPDGTSGSTAAPLAPSGDQDVLSPPRPIAAAEVGAALARSLALANALSASTVPEVSEYRATLETLLPDPSPDRWQPPLPLPPRPLPARAFFETSPQEVIQTALPSEPAVEPELFAPEPQRPAVLPPAGSGEAIVAAPEDVFSAIDAEVSSRSFSKAEQVSSEILEKAEVEQPVDPFVVALPDGSERANEFLGQTIPQRMLEPRLWAPPPPPAFDGLTVDRSMRPDLAPDLAQVEKQSPAPRISAGRGSLIKRGLKLLSLLALAWLVIVLLLIVTYRFINPPASALMLQQWLTGQSISQKWVAIEDMSPNIVRAVLLSEDGRFCQHSGIDFEALEDAVERAGGGAAARGASTISMQVVKNMFLWPSKSYLRKAIELPLTYVMELVWPKHRVMEVYLNIAEWGPGIFGVEAASQYHFRKSAKSLSERDAARLAVALPNPLTRNAGKPGPGLQRLANAIQVRMRLAPSSQLTCVLPKRRI</sequence>
<reference evidence="15" key="1">
    <citation type="submission" date="2016-10" db="EMBL/GenBank/DDBJ databases">
        <authorList>
            <person name="Varghese N."/>
            <person name="Submissions S."/>
        </authorList>
    </citation>
    <scope>NUCLEOTIDE SEQUENCE [LARGE SCALE GENOMIC DNA]</scope>
    <source>
        <strain evidence="15">DSM 1565</strain>
    </source>
</reference>
<evidence type="ECO:0000256" key="4">
    <source>
        <dbReference type="ARBA" id="ARBA00022679"/>
    </source>
</evidence>
<dbReference type="NCBIfam" id="TIGR02070">
    <property type="entry name" value="mono_pep_trsgly"/>
    <property type="match status" value="1"/>
</dbReference>
<evidence type="ECO:0000256" key="9">
    <source>
        <dbReference type="ARBA" id="ARBA00023136"/>
    </source>
</evidence>
<evidence type="ECO:0000256" key="6">
    <source>
        <dbReference type="ARBA" id="ARBA00022960"/>
    </source>
</evidence>
<dbReference type="GO" id="GO:0016763">
    <property type="term" value="F:pentosyltransferase activity"/>
    <property type="evidence" value="ECO:0007669"/>
    <property type="project" value="InterPro"/>
</dbReference>
<dbReference type="RefSeq" id="WP_092868336.1">
    <property type="nucleotide sequence ID" value="NZ_FPCH01000003.1"/>
</dbReference>
<keyword evidence="9 11" id="KW-0472">Membrane</keyword>
<dbReference type="GO" id="GO:0009252">
    <property type="term" value="P:peptidoglycan biosynthetic process"/>
    <property type="evidence" value="ECO:0007669"/>
    <property type="project" value="UniProtKB-UniRule"/>
</dbReference>
<dbReference type="PANTHER" id="PTHR30400">
    <property type="entry name" value="MONOFUNCTIONAL BIOSYNTHETIC PEPTIDOGLYCAN TRANSGLYCOSYLASE"/>
    <property type="match status" value="1"/>
</dbReference>
<evidence type="ECO:0000256" key="7">
    <source>
        <dbReference type="ARBA" id="ARBA00022984"/>
    </source>
</evidence>
<evidence type="ECO:0000256" key="2">
    <source>
        <dbReference type="ARBA" id="ARBA00022519"/>
    </source>
</evidence>
<keyword evidence="3 11" id="KW-0328">Glycosyltransferase</keyword>
<proteinExistence type="inferred from homology"/>
<comment type="subcellular location">
    <subcellularLocation>
        <location evidence="11">Cell inner membrane</location>
        <topology evidence="11">Single-pass membrane protein</topology>
    </subcellularLocation>
</comment>
<dbReference type="SUPFAM" id="SSF53955">
    <property type="entry name" value="Lysozyme-like"/>
    <property type="match status" value="1"/>
</dbReference>
<dbReference type="Proteomes" id="UP000199423">
    <property type="component" value="Unassembled WGS sequence"/>
</dbReference>
<dbReference type="AlphaFoldDB" id="A0A1I7NQ90"/>
<comment type="function">
    <text evidence="11">Peptidoglycan polymerase that catalyzes glycan chain elongation from lipid-linked precursors.</text>
</comment>
<keyword evidence="10 11" id="KW-0961">Cell wall biogenesis/degradation</keyword>